<name>A0A6L3GNA0_BACFG</name>
<protein>
    <submittedName>
        <fullName evidence="1">Conjugal transfer protein TraI</fullName>
    </submittedName>
</protein>
<dbReference type="EMBL" id="VWEQ01000334">
    <property type="protein sequence ID" value="KAA4736590.1"/>
    <property type="molecule type" value="Genomic_DNA"/>
</dbReference>
<accession>A0A6L3GNA0</accession>
<dbReference type="AlphaFoldDB" id="A0A6L3GNA0"/>
<comment type="caution">
    <text evidence="1">The sequence shown here is derived from an EMBL/GenBank/DDBJ whole genome shotgun (WGS) entry which is preliminary data.</text>
</comment>
<reference evidence="1 2" key="1">
    <citation type="journal article" date="2019" name="Nat. Med.">
        <title>A library of human gut bacterial isolates paired with longitudinal multiomics data enables mechanistic microbiome research.</title>
        <authorList>
            <person name="Poyet M."/>
            <person name="Groussin M."/>
            <person name="Gibbons S.M."/>
            <person name="Avila-Pacheco J."/>
            <person name="Jiang X."/>
            <person name="Kearney S.M."/>
            <person name="Perrotta A.R."/>
            <person name="Berdy B."/>
            <person name="Zhao S."/>
            <person name="Lieberman T.D."/>
            <person name="Swanson P.K."/>
            <person name="Smith M."/>
            <person name="Roesemann S."/>
            <person name="Alexander J.E."/>
            <person name="Rich S.A."/>
            <person name="Livny J."/>
            <person name="Vlamakis H."/>
            <person name="Clish C."/>
            <person name="Bullock K."/>
            <person name="Deik A."/>
            <person name="Scott J."/>
            <person name="Pierce K.A."/>
            <person name="Xavier R.J."/>
            <person name="Alm E.J."/>
        </authorList>
    </citation>
    <scope>NUCLEOTIDE SEQUENCE [LARGE SCALE GENOMIC DNA]</scope>
    <source>
        <strain evidence="1 2">BIOML-A106</strain>
    </source>
</reference>
<feature type="non-terminal residue" evidence="1">
    <location>
        <position position="1"/>
    </location>
</feature>
<dbReference type="Proteomes" id="UP000479773">
    <property type="component" value="Unassembled WGS sequence"/>
</dbReference>
<evidence type="ECO:0000313" key="2">
    <source>
        <dbReference type="Proteomes" id="UP000479773"/>
    </source>
</evidence>
<organism evidence="1 2">
    <name type="scientific">Bacteroides fragilis</name>
    <dbReference type="NCBI Taxonomy" id="817"/>
    <lineage>
        <taxon>Bacteria</taxon>
        <taxon>Pseudomonadati</taxon>
        <taxon>Bacteroidota</taxon>
        <taxon>Bacteroidia</taxon>
        <taxon>Bacteroidales</taxon>
        <taxon>Bacteroidaceae</taxon>
        <taxon>Bacteroides</taxon>
    </lineage>
</organism>
<gene>
    <name evidence="1" type="ORF">F3B44_27470</name>
</gene>
<sequence>YIIERQARLSQKCVDLLSGKQLNSSTLQTLTGSIEQIMAGNRRLIQLSRTILSTSVRMNDAERLSTLQNIEKQTLEEERKIARISQVINQYERLKRALR</sequence>
<proteinExistence type="predicted"/>
<evidence type="ECO:0000313" key="1">
    <source>
        <dbReference type="EMBL" id="KAA4736590.1"/>
    </source>
</evidence>